<protein>
    <recommendedName>
        <fullName evidence="3">Protein FAR1-RELATED SEQUENCE</fullName>
    </recommendedName>
</protein>
<sequence length="174" mass="19503">MSKELEGHDTDLLYEHFVSKQEKNPAFSFAIKKCQEDRLTHCFWADVKSKRAYKYFGDVVVFDNTYNYKSICEDVSKSLEDILNSATLDIKSTSSSGGSGGVSERDNVVQHVYNEPLAVRIKGCGKRLKRGKEKAKNKTNDRVCNNDTTNLTAEDEDSISSTASNSFTYVSLVC</sequence>
<proteinExistence type="predicted"/>
<dbReference type="Proteomes" id="UP001281410">
    <property type="component" value="Unassembled WGS sequence"/>
</dbReference>
<accession>A0AAE0EBT2</accession>
<reference evidence="1" key="1">
    <citation type="journal article" date="2023" name="Plant J.">
        <title>Genome sequences and population genomics provide insights into the demographic history, inbreeding, and mutation load of two 'living fossil' tree species of Dipteronia.</title>
        <authorList>
            <person name="Feng Y."/>
            <person name="Comes H.P."/>
            <person name="Chen J."/>
            <person name="Zhu S."/>
            <person name="Lu R."/>
            <person name="Zhang X."/>
            <person name="Li P."/>
            <person name="Qiu J."/>
            <person name="Olsen K.M."/>
            <person name="Qiu Y."/>
        </authorList>
    </citation>
    <scope>NUCLEOTIDE SEQUENCE</scope>
    <source>
        <strain evidence="1">NBL</strain>
    </source>
</reference>
<comment type="caution">
    <text evidence="1">The sequence shown here is derived from an EMBL/GenBank/DDBJ whole genome shotgun (WGS) entry which is preliminary data.</text>
</comment>
<keyword evidence="2" id="KW-1185">Reference proteome</keyword>
<evidence type="ECO:0000313" key="1">
    <source>
        <dbReference type="EMBL" id="KAK3222471.1"/>
    </source>
</evidence>
<dbReference type="PANTHER" id="PTHR47718">
    <property type="entry name" value="OS01G0519700 PROTEIN"/>
    <property type="match status" value="1"/>
</dbReference>
<dbReference type="AlphaFoldDB" id="A0AAE0EBT2"/>
<evidence type="ECO:0000313" key="2">
    <source>
        <dbReference type="Proteomes" id="UP001281410"/>
    </source>
</evidence>
<evidence type="ECO:0008006" key="3">
    <source>
        <dbReference type="Google" id="ProtNLM"/>
    </source>
</evidence>
<gene>
    <name evidence="1" type="ORF">Dsin_009496</name>
</gene>
<dbReference type="EMBL" id="JANJYJ010000003">
    <property type="protein sequence ID" value="KAK3222471.1"/>
    <property type="molecule type" value="Genomic_DNA"/>
</dbReference>
<name>A0AAE0EBT2_9ROSI</name>
<organism evidence="1 2">
    <name type="scientific">Dipteronia sinensis</name>
    <dbReference type="NCBI Taxonomy" id="43782"/>
    <lineage>
        <taxon>Eukaryota</taxon>
        <taxon>Viridiplantae</taxon>
        <taxon>Streptophyta</taxon>
        <taxon>Embryophyta</taxon>
        <taxon>Tracheophyta</taxon>
        <taxon>Spermatophyta</taxon>
        <taxon>Magnoliopsida</taxon>
        <taxon>eudicotyledons</taxon>
        <taxon>Gunneridae</taxon>
        <taxon>Pentapetalae</taxon>
        <taxon>rosids</taxon>
        <taxon>malvids</taxon>
        <taxon>Sapindales</taxon>
        <taxon>Sapindaceae</taxon>
        <taxon>Hippocastanoideae</taxon>
        <taxon>Acereae</taxon>
        <taxon>Dipteronia</taxon>
    </lineage>
</organism>